<evidence type="ECO:0000313" key="10">
    <source>
        <dbReference type="Proteomes" id="UP000838756"/>
    </source>
</evidence>
<dbReference type="EMBL" id="CAKXAJ010026434">
    <property type="protein sequence ID" value="CAH2268383.1"/>
    <property type="molecule type" value="Genomic_DNA"/>
</dbReference>
<proteinExistence type="inferred from homology"/>
<dbReference type="InterPro" id="IPR027806">
    <property type="entry name" value="HARBI1_dom"/>
</dbReference>
<keyword evidence="5" id="KW-0479">Metal-binding</keyword>
<evidence type="ECO:0000256" key="3">
    <source>
        <dbReference type="ARBA" id="ARBA00006958"/>
    </source>
</evidence>
<protein>
    <submittedName>
        <fullName evidence="9">Jg15837 protein</fullName>
    </submittedName>
</protein>
<comment type="cofactor">
    <cofactor evidence="1">
        <name>a divalent metal cation</name>
        <dbReference type="ChEBI" id="CHEBI:60240"/>
    </cofactor>
</comment>
<evidence type="ECO:0000256" key="7">
    <source>
        <dbReference type="ARBA" id="ARBA00023242"/>
    </source>
</evidence>
<evidence type="ECO:0000256" key="4">
    <source>
        <dbReference type="ARBA" id="ARBA00022722"/>
    </source>
</evidence>
<evidence type="ECO:0000256" key="6">
    <source>
        <dbReference type="ARBA" id="ARBA00022801"/>
    </source>
</evidence>
<dbReference type="InterPro" id="IPR045249">
    <property type="entry name" value="HARBI1-like"/>
</dbReference>
<evidence type="ECO:0000256" key="2">
    <source>
        <dbReference type="ARBA" id="ARBA00004123"/>
    </source>
</evidence>
<keyword evidence="7" id="KW-0539">Nucleus</keyword>
<feature type="domain" description="DDE Tnp4" evidence="8">
    <location>
        <begin position="181"/>
        <end position="304"/>
    </location>
</feature>
<dbReference type="OrthoDB" id="6581217at2759"/>
<dbReference type="PANTHER" id="PTHR22930:SF269">
    <property type="entry name" value="NUCLEASE HARBI1-LIKE PROTEIN"/>
    <property type="match status" value="1"/>
</dbReference>
<comment type="subcellular location">
    <subcellularLocation>
        <location evidence="2">Nucleus</location>
    </subcellularLocation>
</comment>
<evidence type="ECO:0000256" key="5">
    <source>
        <dbReference type="ARBA" id="ARBA00022723"/>
    </source>
</evidence>
<dbReference type="AlphaFoldDB" id="A0A8S4SQI9"/>
<gene>
    <name evidence="9" type="primary">jg15837</name>
    <name evidence="9" type="ORF">PAEG_LOCUS26742</name>
</gene>
<comment type="similarity">
    <text evidence="3">Belongs to the HARBI1 family.</text>
</comment>
<keyword evidence="10" id="KW-1185">Reference proteome</keyword>
<dbReference type="GO" id="GO:0004518">
    <property type="term" value="F:nuclease activity"/>
    <property type="evidence" value="ECO:0007669"/>
    <property type="project" value="UniProtKB-KW"/>
</dbReference>
<dbReference type="GO" id="GO:0005634">
    <property type="term" value="C:nucleus"/>
    <property type="evidence" value="ECO:0007669"/>
    <property type="project" value="UniProtKB-SubCell"/>
</dbReference>
<evidence type="ECO:0000313" key="9">
    <source>
        <dbReference type="EMBL" id="CAH2268383.1"/>
    </source>
</evidence>
<dbReference type="Pfam" id="PF13359">
    <property type="entry name" value="DDE_Tnp_4"/>
    <property type="match status" value="1"/>
</dbReference>
<dbReference type="GO" id="GO:0016787">
    <property type="term" value="F:hydrolase activity"/>
    <property type="evidence" value="ECO:0007669"/>
    <property type="project" value="UniProtKB-KW"/>
</dbReference>
<dbReference type="GO" id="GO:0046872">
    <property type="term" value="F:metal ion binding"/>
    <property type="evidence" value="ECO:0007669"/>
    <property type="project" value="UniProtKB-KW"/>
</dbReference>
<organism evidence="9 10">
    <name type="scientific">Pararge aegeria aegeria</name>
    <dbReference type="NCBI Taxonomy" id="348720"/>
    <lineage>
        <taxon>Eukaryota</taxon>
        <taxon>Metazoa</taxon>
        <taxon>Ecdysozoa</taxon>
        <taxon>Arthropoda</taxon>
        <taxon>Hexapoda</taxon>
        <taxon>Insecta</taxon>
        <taxon>Pterygota</taxon>
        <taxon>Neoptera</taxon>
        <taxon>Endopterygota</taxon>
        <taxon>Lepidoptera</taxon>
        <taxon>Glossata</taxon>
        <taxon>Ditrysia</taxon>
        <taxon>Papilionoidea</taxon>
        <taxon>Nymphalidae</taxon>
        <taxon>Satyrinae</taxon>
        <taxon>Satyrini</taxon>
        <taxon>Parargina</taxon>
        <taxon>Pararge</taxon>
    </lineage>
</organism>
<dbReference type="PANTHER" id="PTHR22930">
    <property type="match status" value="1"/>
</dbReference>
<reference evidence="9" key="1">
    <citation type="submission" date="2022-03" db="EMBL/GenBank/DDBJ databases">
        <authorList>
            <person name="Lindestad O."/>
        </authorList>
    </citation>
    <scope>NUCLEOTIDE SEQUENCE</scope>
</reference>
<evidence type="ECO:0000259" key="8">
    <source>
        <dbReference type="Pfam" id="PF13359"/>
    </source>
</evidence>
<keyword evidence="4" id="KW-0540">Nuclease</keyword>
<accession>A0A8S4SQI9</accession>
<sequence length="437" mass="50355">MVDWDLVLIAALAEEEEKSNQSRRFWVNNLWKQRYTSGEFNNLFNDLRYDVRKFYDYYRMSYENFESLVHLLRPFMEKKQSNFRTPISVEERLSVCLRFLITGVSFKTLAFNYRMGFSTVRCIVHETCRVIWNILGRIVLPKPTTAQWKIIAKDFDEIWNFPNCIGAIDGKHFKIRAPNNSGSAYGRNSDGGILDHSKLGLKLQNDTLNIPQNVSLRGITEELPYVFVADEAFPLTKNIMRPYPANQLANIEKRVFNYRLSRARRIVESAFGILQSRFEIFQRRMQVQAKYIDNIILACCSLHNYIINNATTELPNPLQESDILESSVDNNVVGDTDIIMCEGMVIRDQFKQYFNSEHGKQPIHAVVTSIVLCVSQMIQMADASPRPAGQAIPEWCLGAGGYRRMPKDAEASRSILKAADTAASSIPKRYFCYYDHI</sequence>
<dbReference type="Proteomes" id="UP000838756">
    <property type="component" value="Unassembled WGS sequence"/>
</dbReference>
<evidence type="ECO:0000256" key="1">
    <source>
        <dbReference type="ARBA" id="ARBA00001968"/>
    </source>
</evidence>
<comment type="caution">
    <text evidence="9">The sequence shown here is derived from an EMBL/GenBank/DDBJ whole genome shotgun (WGS) entry which is preliminary data.</text>
</comment>
<name>A0A8S4SQI9_9NEOP</name>
<keyword evidence="6" id="KW-0378">Hydrolase</keyword>